<gene>
    <name evidence="2" type="ORF">Ciccas_000207</name>
</gene>
<accession>A0ABD2QNZ9</accession>
<evidence type="ECO:0000313" key="3">
    <source>
        <dbReference type="Proteomes" id="UP001626550"/>
    </source>
</evidence>
<proteinExistence type="predicted"/>
<sequence>MDIDVEQQLPHQLRKVLRQAMIECGLEGEDFVNPLVNERNIGLQSKLRMSLMKLSHVKQQLESAGFHTSDLENHVEMLRQEISVSTSELVVLKGQVLHENRLRRSYVVEFDRCRGANKYLGQQEEKLDKSLHYYQLHCLSPAQAEILKESDVMAKLKNEIAAGSRIKNELIERIGEMDLRTEAINKFINEDQGKFGVRRQILSAIKLNLAEKKDKLKILMDEHYSRNFNKAIKIDNHVKEYKAANEERTRAKKLVERALIQIEEYRKQQYLQYSNLVALFITGPGHRDLTRCSDVPFHGLGMTWRIAESLPNIVERFKFELIVCRILHRNRLFQNCVHIASERLNGRLHDDAPSDHSDHDAISESVRKAQEESFEQLKVYDSVQKDVYEIRQRLNSQNKEISIWKLDHINLYNSYKVFSQEVDVSKMNLQKTSRLFLTERNIVSQMKNDIWLFEQKTTEMAANVAKIKARMSVVLSGNVKTSDHERSASEYLNYLKNELKLKQKCVIDIARKMTATNQASDTTKGLITSMKVDLESKLKEIASLKRQAMLNERTMVKQMEQSTAIVMQTNNLEKQLDKMTGKAVNETEMRSIHEAELKLLTAEYESVEQFARNLKRLRRSAECERELINVEVSRIWDREKLLEGKIEHAERDLRLSERQIEKLEKSMKEERVVKKLAEVKLCELQKDKNLVDKRQLATKGNIEYAQELMKVHVREIETSQEMLKKEINAYRKEEACFTMQIANKKRMLKIVKLRYEYIYSLTTSSGVVMATHEEVSYDELKKDLEIEFQKLQITNEAARNTVKILDVMGLECLDGMLSTPKLPEKKQLEELSRRIKTLDNELSEVNMRRRVLRTNKVKDKLEKQIEILENLQHGIKNKQMELDEIQNSVVKRQNETSVVLKELKLEEEKARKQFNSSLDEKIMRLHVKLSLVRLINSYVKEMMITIKECKEQDFTDEIANEINSKLKTMQASTIFFKGQSNHPKLVKKKVCVEVKEMKLEFNE</sequence>
<evidence type="ECO:0000256" key="1">
    <source>
        <dbReference type="SAM" id="Coils"/>
    </source>
</evidence>
<keyword evidence="1" id="KW-0175">Coiled coil</keyword>
<dbReference type="EMBL" id="JBJKFK010000010">
    <property type="protein sequence ID" value="KAL3321132.1"/>
    <property type="molecule type" value="Genomic_DNA"/>
</dbReference>
<evidence type="ECO:0000313" key="2">
    <source>
        <dbReference type="EMBL" id="KAL3321132.1"/>
    </source>
</evidence>
<name>A0ABD2QNZ9_9PLAT</name>
<reference evidence="2 3" key="1">
    <citation type="submission" date="2024-11" db="EMBL/GenBank/DDBJ databases">
        <title>Adaptive evolution of stress response genes in parasites aligns with host niche diversity.</title>
        <authorList>
            <person name="Hahn C."/>
            <person name="Resl P."/>
        </authorList>
    </citation>
    <scope>NUCLEOTIDE SEQUENCE [LARGE SCALE GENOMIC DNA]</scope>
    <source>
        <strain evidence="2">EGGRZ-B1_66</strain>
        <tissue evidence="2">Body</tissue>
    </source>
</reference>
<feature type="coiled-coil region" evidence="1">
    <location>
        <begin position="828"/>
        <end position="920"/>
    </location>
</feature>
<feature type="coiled-coil region" evidence="1">
    <location>
        <begin position="607"/>
        <end position="680"/>
    </location>
</feature>
<feature type="coiled-coil region" evidence="1">
    <location>
        <begin position="202"/>
        <end position="268"/>
    </location>
</feature>
<evidence type="ECO:0008006" key="4">
    <source>
        <dbReference type="Google" id="ProtNLM"/>
    </source>
</evidence>
<keyword evidence="3" id="KW-1185">Reference proteome</keyword>
<dbReference type="Proteomes" id="UP001626550">
    <property type="component" value="Unassembled WGS sequence"/>
</dbReference>
<dbReference type="AlphaFoldDB" id="A0ABD2QNZ9"/>
<protein>
    <recommendedName>
        <fullName evidence="4">Coiled-coil domain-containing protein 39</fullName>
    </recommendedName>
</protein>
<organism evidence="2 3">
    <name type="scientific">Cichlidogyrus casuarinus</name>
    <dbReference type="NCBI Taxonomy" id="1844966"/>
    <lineage>
        <taxon>Eukaryota</taxon>
        <taxon>Metazoa</taxon>
        <taxon>Spiralia</taxon>
        <taxon>Lophotrochozoa</taxon>
        <taxon>Platyhelminthes</taxon>
        <taxon>Monogenea</taxon>
        <taxon>Monopisthocotylea</taxon>
        <taxon>Dactylogyridea</taxon>
        <taxon>Ancyrocephalidae</taxon>
        <taxon>Cichlidogyrus</taxon>
    </lineage>
</organism>
<comment type="caution">
    <text evidence="2">The sequence shown here is derived from an EMBL/GenBank/DDBJ whole genome shotgun (WGS) entry which is preliminary data.</text>
</comment>